<dbReference type="GO" id="GO:0007155">
    <property type="term" value="P:cell adhesion"/>
    <property type="evidence" value="ECO:0007669"/>
    <property type="project" value="InterPro"/>
</dbReference>
<keyword evidence="3" id="KW-0812">Transmembrane</keyword>
<dbReference type="Pfam" id="PF07963">
    <property type="entry name" value="N_methyl"/>
    <property type="match status" value="1"/>
</dbReference>
<dbReference type="RefSeq" id="WP_090411768.1">
    <property type="nucleotide sequence ID" value="NZ_FNOY01000006.1"/>
</dbReference>
<proteinExistence type="inferred from homology"/>
<dbReference type="AlphaFoldDB" id="A0A1H3DS86"/>
<organism evidence="4 5">
    <name type="scientific">Nitrosomonas halophila</name>
    <dbReference type="NCBI Taxonomy" id="44576"/>
    <lineage>
        <taxon>Bacteria</taxon>
        <taxon>Pseudomonadati</taxon>
        <taxon>Pseudomonadota</taxon>
        <taxon>Betaproteobacteria</taxon>
        <taxon>Nitrosomonadales</taxon>
        <taxon>Nitrosomonadaceae</taxon>
        <taxon>Nitrosomonas</taxon>
    </lineage>
</organism>
<accession>A0A1H3DS86</accession>
<dbReference type="GO" id="GO:0009289">
    <property type="term" value="C:pilus"/>
    <property type="evidence" value="ECO:0007669"/>
    <property type="project" value="InterPro"/>
</dbReference>
<evidence type="ECO:0000256" key="1">
    <source>
        <dbReference type="ARBA" id="ARBA00005233"/>
    </source>
</evidence>
<keyword evidence="3" id="KW-0472">Membrane</keyword>
<protein>
    <submittedName>
        <fullName evidence="4">Type IV pilus assembly protein PilA</fullName>
    </submittedName>
</protein>
<keyword evidence="5" id="KW-1185">Reference proteome</keyword>
<evidence type="ECO:0000313" key="5">
    <source>
        <dbReference type="Proteomes" id="UP000198640"/>
    </source>
</evidence>
<sequence length="152" mass="15278">MQRNIKGFTIIELMIVVAIVGILAAVAVPAYQDYTIRARITEAISMASAAKTTVSENIAVNGGEPPADACLGVATITAPTTNINSMTCESSSGNITVTTTPAAGGVTLVFAPTQPGSAGSAIVWTCTQTAGSSNHVPPNCRVPAEAGGAEES</sequence>
<reference evidence="4 5" key="1">
    <citation type="submission" date="2016-10" db="EMBL/GenBank/DDBJ databases">
        <authorList>
            <person name="de Groot N.N."/>
        </authorList>
    </citation>
    <scope>NUCLEOTIDE SEQUENCE [LARGE SCALE GENOMIC DNA]</scope>
    <source>
        <strain evidence="4 5">Nm1</strain>
    </source>
</reference>
<feature type="transmembrane region" description="Helical" evidence="3">
    <location>
        <begin position="7"/>
        <end position="31"/>
    </location>
</feature>
<keyword evidence="3" id="KW-1133">Transmembrane helix</keyword>
<dbReference type="Gene3D" id="3.30.700.10">
    <property type="entry name" value="Glycoprotein, Type 4 Pilin"/>
    <property type="match status" value="1"/>
</dbReference>
<dbReference type="NCBIfam" id="TIGR02532">
    <property type="entry name" value="IV_pilin_GFxxxE"/>
    <property type="match status" value="1"/>
</dbReference>
<gene>
    <name evidence="4" type="ORF">SAMN05421881_10069</name>
</gene>
<dbReference type="STRING" id="44576.SAMN05421881_10069"/>
<dbReference type="Proteomes" id="UP000198640">
    <property type="component" value="Unassembled WGS sequence"/>
</dbReference>
<comment type="similarity">
    <text evidence="1">Belongs to the N-Me-Phe pilin family.</text>
</comment>
<dbReference type="EMBL" id="FNOY01000006">
    <property type="protein sequence ID" value="SDX69393.1"/>
    <property type="molecule type" value="Genomic_DNA"/>
</dbReference>
<dbReference type="OrthoDB" id="8607132at2"/>
<dbReference type="SUPFAM" id="SSF54523">
    <property type="entry name" value="Pili subunits"/>
    <property type="match status" value="1"/>
</dbReference>
<evidence type="ECO:0000313" key="4">
    <source>
        <dbReference type="EMBL" id="SDX69393.1"/>
    </source>
</evidence>
<evidence type="ECO:0000256" key="2">
    <source>
        <dbReference type="ARBA" id="ARBA00022481"/>
    </source>
</evidence>
<keyword evidence="2" id="KW-0488">Methylation</keyword>
<dbReference type="InterPro" id="IPR045584">
    <property type="entry name" value="Pilin-like"/>
</dbReference>
<dbReference type="InterPro" id="IPR001082">
    <property type="entry name" value="Pilin"/>
</dbReference>
<evidence type="ECO:0000256" key="3">
    <source>
        <dbReference type="SAM" id="Phobius"/>
    </source>
</evidence>
<dbReference type="Pfam" id="PF00114">
    <property type="entry name" value="Pilin"/>
    <property type="match status" value="1"/>
</dbReference>
<name>A0A1H3DS86_9PROT</name>
<dbReference type="PANTHER" id="PTHR30093">
    <property type="entry name" value="GENERAL SECRETION PATHWAY PROTEIN G"/>
    <property type="match status" value="1"/>
</dbReference>
<dbReference type="PANTHER" id="PTHR30093:SF34">
    <property type="entry name" value="PREPILIN PEPTIDASE-DEPENDENT PROTEIN D"/>
    <property type="match status" value="1"/>
</dbReference>
<dbReference type="InterPro" id="IPR012902">
    <property type="entry name" value="N_methyl_site"/>
</dbReference>